<keyword evidence="3" id="KW-1185">Reference proteome</keyword>
<feature type="region of interest" description="Disordered" evidence="1">
    <location>
        <begin position="111"/>
        <end position="161"/>
    </location>
</feature>
<dbReference type="Proteomes" id="UP000631114">
    <property type="component" value="Unassembled WGS sequence"/>
</dbReference>
<dbReference type="OrthoDB" id="1939300at2759"/>
<evidence type="ECO:0000313" key="3">
    <source>
        <dbReference type="Proteomes" id="UP000631114"/>
    </source>
</evidence>
<dbReference type="AlphaFoldDB" id="A0A835M592"/>
<name>A0A835M592_9MAGN</name>
<comment type="caution">
    <text evidence="2">The sequence shown here is derived from an EMBL/GenBank/DDBJ whole genome shotgun (WGS) entry which is preliminary data.</text>
</comment>
<organism evidence="2 3">
    <name type="scientific">Coptis chinensis</name>
    <dbReference type="NCBI Taxonomy" id="261450"/>
    <lineage>
        <taxon>Eukaryota</taxon>
        <taxon>Viridiplantae</taxon>
        <taxon>Streptophyta</taxon>
        <taxon>Embryophyta</taxon>
        <taxon>Tracheophyta</taxon>
        <taxon>Spermatophyta</taxon>
        <taxon>Magnoliopsida</taxon>
        <taxon>Ranunculales</taxon>
        <taxon>Ranunculaceae</taxon>
        <taxon>Coptidoideae</taxon>
        <taxon>Coptis</taxon>
    </lineage>
</organism>
<evidence type="ECO:0000313" key="2">
    <source>
        <dbReference type="EMBL" id="KAF9611216.1"/>
    </source>
</evidence>
<sequence length="221" mass="23828">MHGVPKVMWTDEGLGFIASKVGKPHCQDRPTKERRRLDYACVCVKYKRAANKNRDGTDARGFQNKGNNAIRRDFGIDRGNNTIMYDGNGPGEDTTRRIWVPRANIGNVQASKGAGTSCVRNEHGESSIPNDTGKAPVSGDEHSEGIQAGDAQQDTEEEENTGDQVAIYNGTSTAESSGSRFTILNGVDRLELGSELILFQDQPAVVDHPDGHSLACGGGIQ</sequence>
<evidence type="ECO:0000256" key="1">
    <source>
        <dbReference type="SAM" id="MobiDB-lite"/>
    </source>
</evidence>
<proteinExistence type="predicted"/>
<accession>A0A835M592</accession>
<gene>
    <name evidence="2" type="ORF">IFM89_027766</name>
</gene>
<reference evidence="2 3" key="1">
    <citation type="submission" date="2020-10" db="EMBL/GenBank/DDBJ databases">
        <title>The Coptis chinensis genome and diversification of protoberbering-type alkaloids.</title>
        <authorList>
            <person name="Wang B."/>
            <person name="Shu S."/>
            <person name="Song C."/>
            <person name="Liu Y."/>
        </authorList>
    </citation>
    <scope>NUCLEOTIDE SEQUENCE [LARGE SCALE GENOMIC DNA]</scope>
    <source>
        <strain evidence="2">HL-2020</strain>
        <tissue evidence="2">Leaf</tissue>
    </source>
</reference>
<protein>
    <submittedName>
        <fullName evidence="2">Uncharacterized protein</fullName>
    </submittedName>
</protein>
<dbReference type="EMBL" id="JADFTS010000004">
    <property type="protein sequence ID" value="KAF9611216.1"/>
    <property type="molecule type" value="Genomic_DNA"/>
</dbReference>